<dbReference type="EMBL" id="JXXN02003817">
    <property type="protein sequence ID" value="THD21147.1"/>
    <property type="molecule type" value="Genomic_DNA"/>
</dbReference>
<dbReference type="GO" id="GO:0005770">
    <property type="term" value="C:late endosome"/>
    <property type="evidence" value="ECO:0007669"/>
    <property type="project" value="UniProtKB-SubCell"/>
</dbReference>
<keyword evidence="12" id="KW-1185">Reference proteome</keyword>
<dbReference type="InterPro" id="IPR025258">
    <property type="entry name" value="RH_dom"/>
</dbReference>
<accession>A0A4E0RJN8</accession>
<dbReference type="InterPro" id="IPR051366">
    <property type="entry name" value="DEF8"/>
</dbReference>
<keyword evidence="4" id="KW-0677">Repeat</keyword>
<evidence type="ECO:0000256" key="7">
    <source>
        <dbReference type="ARBA" id="ARBA00022833"/>
    </source>
</evidence>
<dbReference type="InterPro" id="IPR004012">
    <property type="entry name" value="Run_dom"/>
</dbReference>
<dbReference type="Proteomes" id="UP000230066">
    <property type="component" value="Unassembled WGS sequence"/>
</dbReference>
<evidence type="ECO:0000256" key="3">
    <source>
        <dbReference type="ARBA" id="ARBA00022723"/>
    </source>
</evidence>
<evidence type="ECO:0000313" key="11">
    <source>
        <dbReference type="EMBL" id="THD21147.1"/>
    </source>
</evidence>
<dbReference type="SMART" id="SM00593">
    <property type="entry name" value="RUN"/>
    <property type="match status" value="1"/>
</dbReference>
<dbReference type="SUPFAM" id="SSF140741">
    <property type="entry name" value="RUN domain-like"/>
    <property type="match status" value="1"/>
</dbReference>
<evidence type="ECO:0000256" key="5">
    <source>
        <dbReference type="ARBA" id="ARBA00022753"/>
    </source>
</evidence>
<evidence type="ECO:0000256" key="9">
    <source>
        <dbReference type="SAM" id="MobiDB-lite"/>
    </source>
</evidence>
<organism evidence="11 12">
    <name type="scientific">Fasciola hepatica</name>
    <name type="common">Liver fluke</name>
    <dbReference type="NCBI Taxonomy" id="6192"/>
    <lineage>
        <taxon>Eukaryota</taxon>
        <taxon>Metazoa</taxon>
        <taxon>Spiralia</taxon>
        <taxon>Lophotrochozoa</taxon>
        <taxon>Platyhelminthes</taxon>
        <taxon>Trematoda</taxon>
        <taxon>Digenea</taxon>
        <taxon>Plagiorchiida</taxon>
        <taxon>Echinostomata</taxon>
        <taxon>Echinostomatoidea</taxon>
        <taxon>Fasciolidae</taxon>
        <taxon>Fasciola</taxon>
    </lineage>
</organism>
<keyword evidence="5" id="KW-0967">Endosome</keyword>
<feature type="region of interest" description="Disordered" evidence="9">
    <location>
        <begin position="212"/>
        <end position="243"/>
    </location>
</feature>
<name>A0A4E0RJN8_FASHE</name>
<evidence type="ECO:0000256" key="4">
    <source>
        <dbReference type="ARBA" id="ARBA00022737"/>
    </source>
</evidence>
<evidence type="ECO:0000256" key="6">
    <source>
        <dbReference type="ARBA" id="ARBA00022771"/>
    </source>
</evidence>
<dbReference type="GO" id="GO:0008270">
    <property type="term" value="F:zinc ion binding"/>
    <property type="evidence" value="ECO:0007669"/>
    <property type="project" value="UniProtKB-KW"/>
</dbReference>
<feature type="domain" description="RUN" evidence="10">
    <location>
        <begin position="1"/>
        <end position="99"/>
    </location>
</feature>
<reference evidence="11" key="1">
    <citation type="submission" date="2019-03" db="EMBL/GenBank/DDBJ databases">
        <title>Improved annotation for the trematode Fasciola hepatica.</title>
        <authorList>
            <person name="Choi Y.-J."/>
            <person name="Martin J."/>
            <person name="Mitreva M."/>
        </authorList>
    </citation>
    <scope>NUCLEOTIDE SEQUENCE [LARGE SCALE GENOMIC DNA]</scope>
</reference>
<dbReference type="Pfam" id="PF02759">
    <property type="entry name" value="RUN"/>
    <property type="match status" value="1"/>
</dbReference>
<keyword evidence="2" id="KW-0597">Phosphoprotein</keyword>
<proteinExistence type="predicted"/>
<evidence type="ECO:0000256" key="2">
    <source>
        <dbReference type="ARBA" id="ARBA00022553"/>
    </source>
</evidence>
<keyword evidence="7" id="KW-0862">Zinc</keyword>
<evidence type="ECO:0000256" key="1">
    <source>
        <dbReference type="ARBA" id="ARBA00004603"/>
    </source>
</evidence>
<keyword evidence="6" id="KW-0863">Zinc-finger</keyword>
<dbReference type="PROSITE" id="PS50826">
    <property type="entry name" value="RUN"/>
    <property type="match status" value="1"/>
</dbReference>
<sequence>MQISFSVFLKCFVPKKLLLALERQKMPRTNVGRCRVWIRACLNEASLHSYLTLCTNELTKLSQLYAPGALIMDEDFLNQLISHVELLEELRFRLDLSSPLLNTWSTSNALQWLGLKPSPNTYDSPVSCTGTNLLGTGMSAHSELTEELDISDLSSSCSSTSSCALIESATREIFKEARVVSSMPCGEVPKNRGNLDGGLPLKIEPKQSETELLGAPSSSTSCMATTTSEQRKGQNKSNHCGPLLQRPKTRRIRKRNKVPSIKIFSERRASKQTHESLFRFTTQFPIGSNNLVAGSWRNLQRDLSAHTEMDSPESDYDPSALDVVDDRQEHPTTKGTTVAKNMKTAEIDCSWQVVGEDLLLVLTEQDMERLAKLYPGATSFDQENGRNCAFHGECNRCGRFLTPKTSFLDTYDAHLYCTNCHQLQETIIPRNVVLNWDFSLQSVSQTTKSFLSGLYYKPVLNLAKLNPTLYAVIPELLNVRQLRRAVILLWHQISRCDAKAASDLRRSLHPRDYMLFSLNDLDVYSMHDLFEVHSGRLERKITSVLCNVALAHVHGCLACRRRALLCDFCEDLRHPIWPHEVTTYRRCAVPGCHKVMHVACLVASVQNTDAPTSCFGCRPQSEVTSGRLNQFDTLVQRCRLCRTYSHMLTKHGVGHYADPFLPRLTVE</sequence>
<dbReference type="InterPro" id="IPR037213">
    <property type="entry name" value="Run_dom_sf"/>
</dbReference>
<evidence type="ECO:0000259" key="10">
    <source>
        <dbReference type="PROSITE" id="PS50826"/>
    </source>
</evidence>
<dbReference type="PANTHER" id="PTHR12326">
    <property type="entry name" value="PLECKSTRIN HOMOLOGY DOMAIN CONTAINING PROTEIN"/>
    <property type="match status" value="1"/>
</dbReference>
<protein>
    <recommendedName>
        <fullName evidence="10">RUN domain-containing protein</fullName>
    </recommendedName>
</protein>
<dbReference type="PANTHER" id="PTHR12326:SF12">
    <property type="entry name" value="PLECKSTRIN HOMOLOGY AND RUN DOMAIN CONTAINING M1"/>
    <property type="match status" value="1"/>
</dbReference>
<feature type="compositionally biased region" description="Low complexity" evidence="9">
    <location>
        <begin position="217"/>
        <end position="228"/>
    </location>
</feature>
<dbReference type="Gene3D" id="1.20.58.900">
    <property type="match status" value="1"/>
</dbReference>
<comment type="caution">
    <text evidence="11">The sequence shown here is derived from an EMBL/GenBank/DDBJ whole genome shotgun (WGS) entry which is preliminary data.</text>
</comment>
<dbReference type="AlphaFoldDB" id="A0A4E0RJN8"/>
<evidence type="ECO:0000313" key="12">
    <source>
        <dbReference type="Proteomes" id="UP000230066"/>
    </source>
</evidence>
<dbReference type="Pfam" id="PF13901">
    <property type="entry name" value="RH_dom"/>
    <property type="match status" value="1"/>
</dbReference>
<keyword evidence="8" id="KW-0072">Autophagy</keyword>
<dbReference type="SMART" id="SM01175">
    <property type="entry name" value="DUF4206"/>
    <property type="match status" value="1"/>
</dbReference>
<evidence type="ECO:0000256" key="8">
    <source>
        <dbReference type="ARBA" id="ARBA00023006"/>
    </source>
</evidence>
<keyword evidence="3" id="KW-0479">Metal-binding</keyword>
<comment type="subcellular location">
    <subcellularLocation>
        <location evidence="1">Late endosome</location>
    </subcellularLocation>
</comment>
<gene>
    <name evidence="11" type="ORF">D915_008138</name>
</gene>
<dbReference type="GO" id="GO:0006914">
    <property type="term" value="P:autophagy"/>
    <property type="evidence" value="ECO:0007669"/>
    <property type="project" value="UniProtKB-KW"/>
</dbReference>